<evidence type="ECO:0000256" key="4">
    <source>
        <dbReference type="ARBA" id="ARBA00023163"/>
    </source>
</evidence>
<dbReference type="Proteomes" id="UP000243950">
    <property type="component" value="Unassembled WGS sequence"/>
</dbReference>
<protein>
    <submittedName>
        <fullName evidence="6">DNA-binding transcriptional regulator, LysR family</fullName>
    </submittedName>
</protein>
<organism evidence="6 7">
    <name type="scientific">Pseudomonas straminea</name>
    <dbReference type="NCBI Taxonomy" id="47882"/>
    <lineage>
        <taxon>Bacteria</taxon>
        <taxon>Pseudomonadati</taxon>
        <taxon>Pseudomonadota</taxon>
        <taxon>Gammaproteobacteria</taxon>
        <taxon>Pseudomonadales</taxon>
        <taxon>Pseudomonadaceae</taxon>
        <taxon>Phytopseudomonas</taxon>
    </lineage>
</organism>
<feature type="domain" description="HTH lysR-type" evidence="5">
    <location>
        <begin position="1"/>
        <end position="59"/>
    </location>
</feature>
<accession>A0A1I1T877</accession>
<dbReference type="SUPFAM" id="SSF53850">
    <property type="entry name" value="Periplasmic binding protein-like II"/>
    <property type="match status" value="1"/>
</dbReference>
<dbReference type="EMBL" id="FOMO01000002">
    <property type="protein sequence ID" value="SFD54796.1"/>
    <property type="molecule type" value="Genomic_DNA"/>
</dbReference>
<keyword evidence="7" id="KW-1185">Reference proteome</keyword>
<name>A0A1I1T877_PSEOC</name>
<comment type="similarity">
    <text evidence="1">Belongs to the LysR transcriptional regulatory family.</text>
</comment>
<dbReference type="InterPro" id="IPR058163">
    <property type="entry name" value="LysR-type_TF_proteobact-type"/>
</dbReference>
<dbReference type="Gene3D" id="1.10.10.10">
    <property type="entry name" value="Winged helix-like DNA-binding domain superfamily/Winged helix DNA-binding domain"/>
    <property type="match status" value="1"/>
</dbReference>
<evidence type="ECO:0000313" key="6">
    <source>
        <dbReference type="EMBL" id="SFD54796.1"/>
    </source>
</evidence>
<evidence type="ECO:0000256" key="2">
    <source>
        <dbReference type="ARBA" id="ARBA00023015"/>
    </source>
</evidence>
<gene>
    <name evidence="6" type="ORF">SAMN05216372_102366</name>
</gene>
<evidence type="ECO:0000313" key="7">
    <source>
        <dbReference type="Proteomes" id="UP000243950"/>
    </source>
</evidence>
<evidence type="ECO:0000256" key="1">
    <source>
        <dbReference type="ARBA" id="ARBA00009437"/>
    </source>
</evidence>
<dbReference type="InterPro" id="IPR005119">
    <property type="entry name" value="LysR_subst-bd"/>
</dbReference>
<evidence type="ECO:0000256" key="3">
    <source>
        <dbReference type="ARBA" id="ARBA00023125"/>
    </source>
</evidence>
<keyword evidence="2" id="KW-0805">Transcription regulation</keyword>
<evidence type="ECO:0000259" key="5">
    <source>
        <dbReference type="PROSITE" id="PS50931"/>
    </source>
</evidence>
<dbReference type="PROSITE" id="PS50931">
    <property type="entry name" value="HTH_LYSR"/>
    <property type="match status" value="1"/>
</dbReference>
<dbReference type="SUPFAM" id="SSF46785">
    <property type="entry name" value="Winged helix' DNA-binding domain"/>
    <property type="match status" value="1"/>
</dbReference>
<dbReference type="Pfam" id="PF00126">
    <property type="entry name" value="HTH_1"/>
    <property type="match status" value="1"/>
</dbReference>
<dbReference type="InterPro" id="IPR000847">
    <property type="entry name" value="LysR_HTH_N"/>
</dbReference>
<sequence length="314" mass="34214">MDTLRGIESFVKAVESGSIAAGARLLGISAAAASQNIARLEASLGIRLLTRTTRSLALTESGELYFSQVRNVLRDLELARSNATLQHDQPQGRLRIASSAAFGRYVLAAMLPAFAARYPRIACELSTTDRSVNHIQESVDISIRIPQQLEDGLVARHIASVPSIYCASPAYLQKAGTPRAPEQLSQHDCLAFKVAVDGRLMPWRFVRDGVRFDAPLRVALVSDDIDVLARVAVNGGGITRLAAFVAEPLLASGQLLPLFGVPEDAGSQALIEPLDYYLCVRDRVDLTPKVRAFIEHVVQSLREDWHPRTATHSI</sequence>
<dbReference type="AlphaFoldDB" id="A0A1I1T877"/>
<dbReference type="GO" id="GO:0006351">
    <property type="term" value="P:DNA-templated transcription"/>
    <property type="evidence" value="ECO:0007669"/>
    <property type="project" value="TreeGrafter"/>
</dbReference>
<dbReference type="CDD" id="cd08422">
    <property type="entry name" value="PBP2_CrgA_like"/>
    <property type="match status" value="1"/>
</dbReference>
<dbReference type="GO" id="GO:0043565">
    <property type="term" value="F:sequence-specific DNA binding"/>
    <property type="evidence" value="ECO:0007669"/>
    <property type="project" value="TreeGrafter"/>
</dbReference>
<dbReference type="RefSeq" id="WP_093501868.1">
    <property type="nucleotide sequence ID" value="NZ_BSSG01000002.1"/>
</dbReference>
<dbReference type="Pfam" id="PF03466">
    <property type="entry name" value="LysR_substrate"/>
    <property type="match status" value="1"/>
</dbReference>
<dbReference type="Gene3D" id="3.40.190.290">
    <property type="match status" value="1"/>
</dbReference>
<dbReference type="InterPro" id="IPR036388">
    <property type="entry name" value="WH-like_DNA-bd_sf"/>
</dbReference>
<reference evidence="7" key="1">
    <citation type="submission" date="2016-10" db="EMBL/GenBank/DDBJ databases">
        <authorList>
            <person name="Varghese N."/>
            <person name="Submissions S."/>
        </authorList>
    </citation>
    <scope>NUCLEOTIDE SEQUENCE [LARGE SCALE GENOMIC DNA]</scope>
    <source>
        <strain evidence="7">JCM 2783</strain>
    </source>
</reference>
<keyword evidence="4" id="KW-0804">Transcription</keyword>
<dbReference type="GO" id="GO:0003700">
    <property type="term" value="F:DNA-binding transcription factor activity"/>
    <property type="evidence" value="ECO:0007669"/>
    <property type="project" value="InterPro"/>
</dbReference>
<proteinExistence type="inferred from homology"/>
<dbReference type="FunFam" id="1.10.10.10:FF:000001">
    <property type="entry name" value="LysR family transcriptional regulator"/>
    <property type="match status" value="1"/>
</dbReference>
<dbReference type="PANTHER" id="PTHR30537:SF17">
    <property type="entry name" value="LYSR-FAMILY REGULATORY PROTEIN"/>
    <property type="match status" value="1"/>
</dbReference>
<dbReference type="InterPro" id="IPR036390">
    <property type="entry name" value="WH_DNA-bd_sf"/>
</dbReference>
<dbReference type="PANTHER" id="PTHR30537">
    <property type="entry name" value="HTH-TYPE TRANSCRIPTIONAL REGULATOR"/>
    <property type="match status" value="1"/>
</dbReference>
<keyword evidence="3 6" id="KW-0238">DNA-binding</keyword>